<organism evidence="1 2">
    <name type="scientific">Methylocucumis oryzae</name>
    <dbReference type="NCBI Taxonomy" id="1632867"/>
    <lineage>
        <taxon>Bacteria</taxon>
        <taxon>Pseudomonadati</taxon>
        <taxon>Pseudomonadota</taxon>
        <taxon>Gammaproteobacteria</taxon>
        <taxon>Methylococcales</taxon>
        <taxon>Methylococcaceae</taxon>
        <taxon>Methylocucumis</taxon>
    </lineage>
</organism>
<dbReference type="InterPro" id="IPR010106">
    <property type="entry name" value="RpnA"/>
</dbReference>
<evidence type="ECO:0000313" key="2">
    <source>
        <dbReference type="Proteomes" id="UP000033684"/>
    </source>
</evidence>
<dbReference type="AlphaFoldDB" id="A0A0F3IDV3"/>
<dbReference type="RefSeq" id="WP_045780847.1">
    <property type="nucleotide sequence ID" value="NZ_LAJX01000370.1"/>
</dbReference>
<comment type="caution">
    <text evidence="1">The sequence shown here is derived from an EMBL/GenBank/DDBJ whole genome shotgun (WGS) entry which is preliminary data.</text>
</comment>
<evidence type="ECO:0000313" key="1">
    <source>
        <dbReference type="EMBL" id="KJV04946.1"/>
    </source>
</evidence>
<accession>A0A0F3IDV3</accession>
<dbReference type="NCBIfam" id="TIGR01784">
    <property type="entry name" value="T_den_put_tspse"/>
    <property type="match status" value="1"/>
</dbReference>
<reference evidence="2" key="1">
    <citation type="submission" date="2015-03" db="EMBL/GenBank/DDBJ databases">
        <title>Draft genome sequence of a novel methanotroph (Sn10-6) isolated from flooded ricefield rhizosphere in India.</title>
        <authorList>
            <person name="Pandit P.S."/>
            <person name="Pore S.D."/>
            <person name="Arora P."/>
            <person name="Kapse N.G."/>
            <person name="Dhakephalkar P.K."/>
            <person name="Rahalkar M.C."/>
        </authorList>
    </citation>
    <scope>NUCLEOTIDE SEQUENCE [LARGE SCALE GENOMIC DNA]</scope>
    <source>
        <strain evidence="2">Sn10-6</strain>
    </source>
</reference>
<keyword evidence="2" id="KW-1185">Reference proteome</keyword>
<sequence length="168" mass="19532">MHCHSQFFRYDETEELAKFRRDVCLKDQDGDVFFDKLHFKFLQMPLFTKQEHELATHFDKWVYFLKHLESLDHIPAILNEPIFQKGFEIAELANLSPRQFDAYQKSLLEYWDVENVSETAFEDGLNKGLVRGRAEAQQAMAKTMLAEGLGVELIAKITGLSSSEIEQL</sequence>
<dbReference type="EMBL" id="LAJX01000370">
    <property type="protein sequence ID" value="KJV04946.1"/>
    <property type="molecule type" value="Genomic_DNA"/>
</dbReference>
<gene>
    <name evidence="1" type="ORF">VZ94_21740</name>
</gene>
<evidence type="ECO:0008006" key="3">
    <source>
        <dbReference type="Google" id="ProtNLM"/>
    </source>
</evidence>
<proteinExistence type="predicted"/>
<dbReference type="Proteomes" id="UP000033684">
    <property type="component" value="Unassembled WGS sequence"/>
</dbReference>
<reference evidence="1 2" key="2">
    <citation type="journal article" date="2016" name="Microb. Ecol.">
        <title>Genome Characteristics of a Novel Type I Methanotroph (Sn10-6) Isolated from a Flooded Indian Rice Field.</title>
        <authorList>
            <person name="Rahalkar M.C."/>
            <person name="Pandit P.S."/>
            <person name="Dhakephalkar P.K."/>
            <person name="Pore S."/>
            <person name="Arora P."/>
            <person name="Kapse N."/>
        </authorList>
    </citation>
    <scope>NUCLEOTIDE SEQUENCE [LARGE SCALE GENOMIC DNA]</scope>
    <source>
        <strain evidence="1 2">Sn10-6</strain>
    </source>
</reference>
<dbReference type="Pfam" id="PF12784">
    <property type="entry name" value="PDDEXK_2"/>
    <property type="match status" value="1"/>
</dbReference>
<dbReference type="PANTHER" id="PTHR41317:SF1">
    <property type="entry name" value="PD-(D_E)XK NUCLEASE FAMILY TRANSPOSASE"/>
    <property type="match status" value="1"/>
</dbReference>
<dbReference type="PANTHER" id="PTHR41317">
    <property type="entry name" value="PD-(D_E)XK NUCLEASE FAMILY TRANSPOSASE"/>
    <property type="match status" value="1"/>
</dbReference>
<protein>
    <recommendedName>
        <fullName evidence="3">Transposase</fullName>
    </recommendedName>
</protein>
<name>A0A0F3IDV3_9GAMM</name>